<dbReference type="Proteomes" id="UP001488805">
    <property type="component" value="Unassembled WGS sequence"/>
</dbReference>
<keyword evidence="2" id="KW-1185">Reference proteome</keyword>
<reference evidence="1 2" key="1">
    <citation type="journal article" date="2024" name="Genome Biol. Evol.">
        <title>Chromosome-level genome assembly of the viviparous eelpout Zoarces viviparus.</title>
        <authorList>
            <person name="Fuhrmann N."/>
            <person name="Brasseur M.V."/>
            <person name="Bakowski C.E."/>
            <person name="Podsiadlowski L."/>
            <person name="Prost S."/>
            <person name="Krehenwinkel H."/>
            <person name="Mayer C."/>
        </authorList>
    </citation>
    <scope>NUCLEOTIDE SEQUENCE [LARGE SCALE GENOMIC DNA]</scope>
    <source>
        <strain evidence="1">NO-MEL_2022_Ind0_liver</strain>
    </source>
</reference>
<sequence>MEPAAQTAMATSAFSRETFRRRVLRTTPRGASSHFVRSSILILSSFALSTLAMNCGKKIQESRHKPNEN</sequence>
<organism evidence="1 2">
    <name type="scientific">Zoarces viviparus</name>
    <name type="common">Viviparous eelpout</name>
    <name type="synonym">Blennius viviparus</name>
    <dbReference type="NCBI Taxonomy" id="48416"/>
    <lineage>
        <taxon>Eukaryota</taxon>
        <taxon>Metazoa</taxon>
        <taxon>Chordata</taxon>
        <taxon>Craniata</taxon>
        <taxon>Vertebrata</taxon>
        <taxon>Euteleostomi</taxon>
        <taxon>Actinopterygii</taxon>
        <taxon>Neopterygii</taxon>
        <taxon>Teleostei</taxon>
        <taxon>Neoteleostei</taxon>
        <taxon>Acanthomorphata</taxon>
        <taxon>Eupercaria</taxon>
        <taxon>Perciformes</taxon>
        <taxon>Cottioidei</taxon>
        <taxon>Zoarcales</taxon>
        <taxon>Zoarcidae</taxon>
        <taxon>Zoarcinae</taxon>
        <taxon>Zoarces</taxon>
    </lineage>
</organism>
<dbReference type="AlphaFoldDB" id="A0AAW1G1Y5"/>
<accession>A0AAW1G1Y5</accession>
<dbReference type="EMBL" id="JBCEZU010000013">
    <property type="protein sequence ID" value="KAK9540084.1"/>
    <property type="molecule type" value="Genomic_DNA"/>
</dbReference>
<gene>
    <name evidence="1" type="ORF">VZT92_002554</name>
</gene>
<name>A0AAW1G1Y5_ZOAVI</name>
<proteinExistence type="predicted"/>
<evidence type="ECO:0000313" key="1">
    <source>
        <dbReference type="EMBL" id="KAK9540084.1"/>
    </source>
</evidence>
<comment type="caution">
    <text evidence="1">The sequence shown here is derived from an EMBL/GenBank/DDBJ whole genome shotgun (WGS) entry which is preliminary data.</text>
</comment>
<evidence type="ECO:0000313" key="2">
    <source>
        <dbReference type="Proteomes" id="UP001488805"/>
    </source>
</evidence>
<protein>
    <submittedName>
        <fullName evidence="1">Uncharacterized protein</fullName>
    </submittedName>
</protein>